<name>A0A9Q0X4M7_9ROSI</name>
<evidence type="ECO:0000313" key="1">
    <source>
        <dbReference type="EMBL" id="KAJ6777205.1"/>
    </source>
</evidence>
<gene>
    <name evidence="1" type="ORF">OIU74_001237</name>
</gene>
<keyword evidence="2" id="KW-1185">Reference proteome</keyword>
<dbReference type="Proteomes" id="UP001151752">
    <property type="component" value="Chromosome 16"/>
</dbReference>
<dbReference type="EMBL" id="JAPFFM010000001">
    <property type="protein sequence ID" value="KAJ6777205.1"/>
    <property type="molecule type" value="Genomic_DNA"/>
</dbReference>
<protein>
    <submittedName>
        <fullName evidence="1">Uncharacterized protein</fullName>
    </submittedName>
</protein>
<reference evidence="1" key="1">
    <citation type="submission" date="2022-11" db="EMBL/GenBank/DDBJ databases">
        <authorList>
            <person name="Hyden B.L."/>
            <person name="Feng K."/>
            <person name="Yates T."/>
            <person name="Jawdy S."/>
            <person name="Smart L.B."/>
            <person name="Muchero W."/>
        </authorList>
    </citation>
    <scope>NUCLEOTIDE SEQUENCE</scope>
    <source>
        <tissue evidence="1">Shoot tip</tissue>
    </source>
</reference>
<accession>A0A9Q0X4M7</accession>
<evidence type="ECO:0000313" key="2">
    <source>
        <dbReference type="Proteomes" id="UP001151752"/>
    </source>
</evidence>
<proteinExistence type="predicted"/>
<organism evidence="1 2">
    <name type="scientific">Salix koriyanagi</name>
    <dbReference type="NCBI Taxonomy" id="2511006"/>
    <lineage>
        <taxon>Eukaryota</taxon>
        <taxon>Viridiplantae</taxon>
        <taxon>Streptophyta</taxon>
        <taxon>Embryophyta</taxon>
        <taxon>Tracheophyta</taxon>
        <taxon>Spermatophyta</taxon>
        <taxon>Magnoliopsida</taxon>
        <taxon>eudicotyledons</taxon>
        <taxon>Gunneridae</taxon>
        <taxon>Pentapetalae</taxon>
        <taxon>rosids</taxon>
        <taxon>fabids</taxon>
        <taxon>Malpighiales</taxon>
        <taxon>Salicaceae</taxon>
        <taxon>Saliceae</taxon>
        <taxon>Salix</taxon>
    </lineage>
</organism>
<comment type="caution">
    <text evidence="1">The sequence shown here is derived from an EMBL/GenBank/DDBJ whole genome shotgun (WGS) entry which is preliminary data.</text>
</comment>
<sequence>MEIIISKLSTVTLLEPSTGTTSTKLLRLAPSWIRYKQSSIVRVRSKENANVKP</sequence>
<reference evidence="1" key="2">
    <citation type="journal article" date="2023" name="Int. J. Mol. Sci.">
        <title>De Novo Assembly and Annotation of 11 Diverse Shrub Willow (Salix) Genomes Reveals Novel Gene Organization in Sex-Linked Regions.</title>
        <authorList>
            <person name="Hyden B."/>
            <person name="Feng K."/>
            <person name="Yates T.B."/>
            <person name="Jawdy S."/>
            <person name="Cereghino C."/>
            <person name="Smart L.B."/>
            <person name="Muchero W."/>
        </authorList>
    </citation>
    <scope>NUCLEOTIDE SEQUENCE</scope>
    <source>
        <tissue evidence="1">Shoot tip</tissue>
    </source>
</reference>
<dbReference type="AlphaFoldDB" id="A0A9Q0X4M7"/>